<evidence type="ECO:0000256" key="4">
    <source>
        <dbReference type="ARBA" id="ARBA00022597"/>
    </source>
</evidence>
<dbReference type="PANTHER" id="PTHR43790">
    <property type="entry name" value="CARBOHYDRATE TRANSPORT ATP-BINDING PROTEIN MG119-RELATED"/>
    <property type="match status" value="1"/>
</dbReference>
<dbReference type="Pfam" id="PF00005">
    <property type="entry name" value="ABC_tran"/>
    <property type="match status" value="2"/>
</dbReference>
<evidence type="ECO:0000256" key="8">
    <source>
        <dbReference type="ARBA" id="ARBA00022967"/>
    </source>
</evidence>
<feature type="domain" description="ABC transporter" evidence="10">
    <location>
        <begin position="254"/>
        <end position="497"/>
    </location>
</feature>
<keyword evidence="3" id="KW-1003">Cell membrane</keyword>
<evidence type="ECO:0000313" key="11">
    <source>
        <dbReference type="EMBL" id="HGU52455.1"/>
    </source>
</evidence>
<dbReference type="InterPro" id="IPR050107">
    <property type="entry name" value="ABC_carbohydrate_import_ATPase"/>
</dbReference>
<dbReference type="InterPro" id="IPR027417">
    <property type="entry name" value="P-loop_NTPase"/>
</dbReference>
<evidence type="ECO:0000256" key="6">
    <source>
        <dbReference type="ARBA" id="ARBA00022741"/>
    </source>
</evidence>
<dbReference type="InterPro" id="IPR003593">
    <property type="entry name" value="AAA+_ATPase"/>
</dbReference>
<name>A0A7V4NF55_FERPE</name>
<sequence>MEPFLRLENISKRFGGVVALDGVSLAISQGEILGLVGENGSGKSTLIKILSGVYTPDQGNIWIDDRCYKFLTPSQAIKEGISVIYQDFALCPNLTVAENIAIARLVFSNRKIVNWQDMYRIAAKSLFLLTDHIPLDVEVGTLSTADRQIVAIARALLENARLIVMDEPTTALTEKEITTLFSLLKKLRDQGITIIFVSHKLQEVKQLCDHIVVLRDGRKTFDGSALEVDVPTLQLYMTGRVIETLTTNQAEASTSQPSLLKVVDLSLPPYFYDISFELKRGEVIGITGLLGSGRRELALTLVGIMRPRSGAMYIEGTRKKIQNIWQAWQNGIAYVPEDRITEGLHLPCSITANVILPGVAGGFIRRKFFRYSQYKNIGEEWRSKLNIKAPTAETPVKNLSGGNQQRVVLAKCLATQPKIIVMNCPTMGIDVSSKAEIHRMIRSLSAQGLGIVLITDDIPELLQTCDKIIVLKKGRIAYETTPKLVTEEKLYEVLLQE</sequence>
<proteinExistence type="predicted"/>
<evidence type="ECO:0000256" key="2">
    <source>
        <dbReference type="ARBA" id="ARBA00022448"/>
    </source>
</evidence>
<evidence type="ECO:0000256" key="5">
    <source>
        <dbReference type="ARBA" id="ARBA00022737"/>
    </source>
</evidence>
<keyword evidence="9" id="KW-0472">Membrane</keyword>
<dbReference type="InterPro" id="IPR003439">
    <property type="entry name" value="ABC_transporter-like_ATP-bd"/>
</dbReference>
<dbReference type="SUPFAM" id="SSF52540">
    <property type="entry name" value="P-loop containing nucleoside triphosphate hydrolases"/>
    <property type="match status" value="2"/>
</dbReference>
<organism evidence="11">
    <name type="scientific">Fervidobacterium pennivorans</name>
    <dbReference type="NCBI Taxonomy" id="93466"/>
    <lineage>
        <taxon>Bacteria</taxon>
        <taxon>Thermotogati</taxon>
        <taxon>Thermotogota</taxon>
        <taxon>Thermotogae</taxon>
        <taxon>Thermotogales</taxon>
        <taxon>Fervidobacteriaceae</taxon>
        <taxon>Fervidobacterium</taxon>
    </lineage>
</organism>
<keyword evidence="2" id="KW-0813">Transport</keyword>
<reference evidence="11" key="1">
    <citation type="journal article" date="2020" name="mSystems">
        <title>Genome- and Community-Level Interaction Insights into Carbon Utilization and Element Cycling Functions of Hydrothermarchaeota in Hydrothermal Sediment.</title>
        <authorList>
            <person name="Zhou Z."/>
            <person name="Liu Y."/>
            <person name="Xu W."/>
            <person name="Pan J."/>
            <person name="Luo Z.H."/>
            <person name="Li M."/>
        </authorList>
    </citation>
    <scope>NUCLEOTIDE SEQUENCE [LARGE SCALE GENOMIC DNA]</scope>
    <source>
        <strain evidence="11">SpSt-61</strain>
    </source>
</reference>
<dbReference type="FunFam" id="3.40.50.300:FF:000127">
    <property type="entry name" value="Ribose import ATP-binding protein RbsA"/>
    <property type="match status" value="1"/>
</dbReference>
<dbReference type="EMBL" id="DSZZ01000132">
    <property type="protein sequence ID" value="HGU52455.1"/>
    <property type="molecule type" value="Genomic_DNA"/>
</dbReference>
<evidence type="ECO:0000256" key="3">
    <source>
        <dbReference type="ARBA" id="ARBA00022475"/>
    </source>
</evidence>
<evidence type="ECO:0000256" key="1">
    <source>
        <dbReference type="ARBA" id="ARBA00004202"/>
    </source>
</evidence>
<feature type="domain" description="ABC transporter" evidence="10">
    <location>
        <begin position="5"/>
        <end position="241"/>
    </location>
</feature>
<gene>
    <name evidence="11" type="ORF">ENT78_02865</name>
</gene>
<keyword evidence="4" id="KW-0762">Sugar transport</keyword>
<dbReference type="GO" id="GO:0016887">
    <property type="term" value="F:ATP hydrolysis activity"/>
    <property type="evidence" value="ECO:0007669"/>
    <property type="project" value="InterPro"/>
</dbReference>
<keyword evidence="7 11" id="KW-0067">ATP-binding</keyword>
<comment type="subcellular location">
    <subcellularLocation>
        <location evidence="1">Cell membrane</location>
        <topology evidence="1">Peripheral membrane protein</topology>
    </subcellularLocation>
</comment>
<dbReference type="InterPro" id="IPR017871">
    <property type="entry name" value="ABC_transporter-like_CS"/>
</dbReference>
<dbReference type="GO" id="GO:0005886">
    <property type="term" value="C:plasma membrane"/>
    <property type="evidence" value="ECO:0007669"/>
    <property type="project" value="UniProtKB-SubCell"/>
</dbReference>
<dbReference type="CDD" id="cd03216">
    <property type="entry name" value="ABC_Carb_Monos_I"/>
    <property type="match status" value="1"/>
</dbReference>
<evidence type="ECO:0000256" key="9">
    <source>
        <dbReference type="ARBA" id="ARBA00023136"/>
    </source>
</evidence>
<accession>A0A7V4NF55</accession>
<keyword evidence="6" id="KW-0547">Nucleotide-binding</keyword>
<comment type="caution">
    <text evidence="11">The sequence shown here is derived from an EMBL/GenBank/DDBJ whole genome shotgun (WGS) entry which is preliminary data.</text>
</comment>
<protein>
    <submittedName>
        <fullName evidence="11">Sugar ABC transporter ATP-binding protein</fullName>
    </submittedName>
</protein>
<keyword evidence="5" id="KW-0677">Repeat</keyword>
<dbReference type="Gene3D" id="3.40.50.300">
    <property type="entry name" value="P-loop containing nucleotide triphosphate hydrolases"/>
    <property type="match status" value="2"/>
</dbReference>
<dbReference type="PROSITE" id="PS00211">
    <property type="entry name" value="ABC_TRANSPORTER_1"/>
    <property type="match status" value="1"/>
</dbReference>
<dbReference type="PANTHER" id="PTHR43790:SF1">
    <property type="entry name" value="XYLOSE IMPORT ATP-BINDING PROTEIN XYLG"/>
    <property type="match status" value="1"/>
</dbReference>
<dbReference type="PROSITE" id="PS50893">
    <property type="entry name" value="ABC_TRANSPORTER_2"/>
    <property type="match status" value="2"/>
</dbReference>
<dbReference type="AlphaFoldDB" id="A0A7V4NF55"/>
<keyword evidence="8" id="KW-1278">Translocase</keyword>
<evidence type="ECO:0000256" key="7">
    <source>
        <dbReference type="ARBA" id="ARBA00022840"/>
    </source>
</evidence>
<evidence type="ECO:0000259" key="10">
    <source>
        <dbReference type="PROSITE" id="PS50893"/>
    </source>
</evidence>
<dbReference type="CDD" id="cd03215">
    <property type="entry name" value="ABC_Carb_Monos_II"/>
    <property type="match status" value="1"/>
</dbReference>
<dbReference type="SMART" id="SM00382">
    <property type="entry name" value="AAA"/>
    <property type="match status" value="2"/>
</dbReference>
<dbReference type="GO" id="GO:0005524">
    <property type="term" value="F:ATP binding"/>
    <property type="evidence" value="ECO:0007669"/>
    <property type="project" value="UniProtKB-KW"/>
</dbReference>